<sequence>METCSFCLGDENDVPPFGSVDDAKDLIHPCTTCKITTHRKCLLDWFNSLTSDKLQIIKTDEISSFLQRNNSNDDNSTTENAESRIFSLDEIEIGQSPSTTRIHINLSPQQINEWFNNFTNVENYTFKDNVVFLLASCPQCKEDIIFSMKRSTFLSINSGFRSFISKAAQYSTVFLGFTSAVTGVVSMGYIGLTSVGLKTMDCILPESFLIKLLIKSKTSGNLLSSIFQQSNYPIDNLESALSKGLIDPFKFSRIPLLPIILYRMRQSSPISCLYSKDVSSWLTELMINGYISSLGDHKFLSSVYYNLLSSITRMLKNPLKFWKYFNLFKGIDFNDANNLISLFLPARILYDIFFRMTLNQLHFDITMNVKPREIANKLTQEQLDELEMLYGELNTLKLSLMKKPFQVTNWQDWFLEKKLYITKLFKSNAIWKILKLKSLIFSKRMKYCIKHDFSQTLSYSSFTIRCLTTVVWPFLSSKLGQIIFNSLNATENKDKKLFLCNLAGMVLVVLLKDLTNLYLSSKKSEQLKKLKIHNFERDNSNNKTFSIPGDYI</sequence>
<accession>A0ACA9Y2D4</accession>
<keyword evidence="2" id="KW-1185">Reference proteome</keyword>
<gene>
    <name evidence="1" type="ORF">CLIB1444_02S01002</name>
</gene>
<protein>
    <submittedName>
        <fullName evidence="1">Uncharacterized protein</fullName>
    </submittedName>
</protein>
<organism evidence="1 2">
    <name type="scientific">[Candida] jaroonii</name>
    <dbReference type="NCBI Taxonomy" id="467808"/>
    <lineage>
        <taxon>Eukaryota</taxon>
        <taxon>Fungi</taxon>
        <taxon>Dikarya</taxon>
        <taxon>Ascomycota</taxon>
        <taxon>Saccharomycotina</taxon>
        <taxon>Pichiomycetes</taxon>
        <taxon>Debaryomycetaceae</taxon>
        <taxon>Yamadazyma</taxon>
    </lineage>
</organism>
<name>A0ACA9Y2D4_9ASCO</name>
<evidence type="ECO:0000313" key="2">
    <source>
        <dbReference type="Proteomes" id="UP001152531"/>
    </source>
</evidence>
<proteinExistence type="predicted"/>
<comment type="caution">
    <text evidence="1">The sequence shown here is derived from an EMBL/GenBank/DDBJ whole genome shotgun (WGS) entry which is preliminary data.</text>
</comment>
<dbReference type="EMBL" id="CALSDN010000002">
    <property type="protein sequence ID" value="CAH6719102.1"/>
    <property type="molecule type" value="Genomic_DNA"/>
</dbReference>
<evidence type="ECO:0000313" key="1">
    <source>
        <dbReference type="EMBL" id="CAH6719102.1"/>
    </source>
</evidence>
<reference evidence="1" key="1">
    <citation type="submission" date="2022-06" db="EMBL/GenBank/DDBJ databases">
        <authorList>
            <person name="Legras J.-L."/>
            <person name="Devillers H."/>
            <person name="Grondin C."/>
        </authorList>
    </citation>
    <scope>NUCLEOTIDE SEQUENCE</scope>
    <source>
        <strain evidence="1">CLIB 1444</strain>
    </source>
</reference>
<dbReference type="Proteomes" id="UP001152531">
    <property type="component" value="Unassembled WGS sequence"/>
</dbReference>